<feature type="active site" description="Proton acceptor" evidence="2">
    <location>
        <position position="60"/>
    </location>
</feature>
<dbReference type="Gene3D" id="3.40.1180.10">
    <property type="entry name" value="Decaprenyl diphosphate synthase-like"/>
    <property type="match status" value="1"/>
</dbReference>
<dbReference type="AlphaFoldDB" id="A0AAX4HQZ2"/>
<dbReference type="InterPro" id="IPR018520">
    <property type="entry name" value="UPP_synth-like_CS"/>
</dbReference>
<comment type="subunit">
    <text evidence="2">Homodimer.</text>
</comment>
<dbReference type="HAMAP" id="MF_01139">
    <property type="entry name" value="ISPT"/>
    <property type="match status" value="1"/>
</dbReference>
<evidence type="ECO:0000313" key="4">
    <source>
        <dbReference type="Proteomes" id="UP001324634"/>
    </source>
</evidence>
<proteinExistence type="inferred from homology"/>
<comment type="similarity">
    <text evidence="2">Belongs to the UPP synthase family.</text>
</comment>
<dbReference type="GO" id="GO:0005829">
    <property type="term" value="C:cytosol"/>
    <property type="evidence" value="ECO:0007669"/>
    <property type="project" value="TreeGrafter"/>
</dbReference>
<sequence>MSSIKHVAIIMDGNGRWANRRLRPRIWGHVRGSAVVSDIVRAADDIGLKALTMYAFSTENWSRPLEEVSTLFRLLKKFLIKEKARILANNIKFKVIGEIQNLPHETISLIKEMEALTAEATGLKLTFAFNYGGRAEILRAVNAFHLNYPGRTMTENDLNDLMYRPETGDVDLMIRTGGEQRISNFLLWQMAYAEMYFTPTRWPDFTPSEFKKIIEHVSCRERRFGNVCGQTALEHSMEKAETNKSVFIKGANL</sequence>
<dbReference type="PANTHER" id="PTHR10291:SF0">
    <property type="entry name" value="DEHYDRODOLICHYL DIPHOSPHATE SYNTHASE 2"/>
    <property type="match status" value="1"/>
</dbReference>
<feature type="binding site" evidence="2">
    <location>
        <position position="12"/>
    </location>
    <ligand>
        <name>Mg(2+)</name>
        <dbReference type="ChEBI" id="CHEBI:18420"/>
    </ligand>
</feature>
<dbReference type="KEGG" id="psti:SOO65_02685"/>
<keyword evidence="2" id="KW-0479">Metal-binding</keyword>
<name>A0AAX4HQZ2_9BACT</name>
<keyword evidence="4" id="KW-1185">Reference proteome</keyword>
<comment type="cofactor">
    <cofactor evidence="2">
        <name>Mg(2+)</name>
        <dbReference type="ChEBI" id="CHEBI:18420"/>
    </cofactor>
    <text evidence="2">Binds 2 magnesium ions per subunit.</text>
</comment>
<keyword evidence="1 2" id="KW-0808">Transferase</keyword>
<feature type="binding site" evidence="2">
    <location>
        <begin position="57"/>
        <end position="59"/>
    </location>
    <ligand>
        <name>substrate</name>
    </ligand>
</feature>
<dbReference type="NCBIfam" id="TIGR00055">
    <property type="entry name" value="uppS"/>
    <property type="match status" value="1"/>
</dbReference>
<dbReference type="PANTHER" id="PTHR10291">
    <property type="entry name" value="DEHYDRODOLICHYL DIPHOSPHATE SYNTHASE FAMILY MEMBER"/>
    <property type="match status" value="1"/>
</dbReference>
<dbReference type="SUPFAM" id="SSF64005">
    <property type="entry name" value="Undecaprenyl diphosphate synthase"/>
    <property type="match status" value="1"/>
</dbReference>
<protein>
    <recommendedName>
        <fullName evidence="2">Isoprenyl transferase</fullName>
        <ecNumber evidence="2">2.5.1.-</ecNumber>
    </recommendedName>
</protein>
<comment type="function">
    <text evidence="2">Catalyzes the condensation of isopentenyl diphosphate (IPP) with allylic pyrophosphates generating different type of terpenoids.</text>
</comment>
<dbReference type="EC" id="2.5.1.-" evidence="2"/>
<dbReference type="PROSITE" id="PS01066">
    <property type="entry name" value="UPP_SYNTHASE"/>
    <property type="match status" value="1"/>
</dbReference>
<feature type="active site" evidence="2">
    <location>
        <position position="12"/>
    </location>
</feature>
<dbReference type="Proteomes" id="UP001324634">
    <property type="component" value="Chromosome"/>
</dbReference>
<keyword evidence="2" id="KW-0460">Magnesium</keyword>
<dbReference type="RefSeq" id="WP_321396520.1">
    <property type="nucleotide sequence ID" value="NZ_CP139487.1"/>
</dbReference>
<feature type="binding site" evidence="2">
    <location>
        <position position="61"/>
    </location>
    <ligand>
        <name>substrate</name>
    </ligand>
</feature>
<feature type="binding site" evidence="2">
    <location>
        <position position="25"/>
    </location>
    <ligand>
        <name>substrate</name>
    </ligand>
</feature>
<gene>
    <name evidence="3" type="primary">uppS</name>
    <name evidence="3" type="ORF">SOO65_02685</name>
</gene>
<feature type="binding site" evidence="2">
    <location>
        <position position="29"/>
    </location>
    <ligand>
        <name>substrate</name>
    </ligand>
</feature>
<accession>A0AAX4HQZ2</accession>
<evidence type="ECO:0000313" key="3">
    <source>
        <dbReference type="EMBL" id="WPU65642.1"/>
    </source>
</evidence>
<dbReference type="Pfam" id="PF01255">
    <property type="entry name" value="Prenyltransf"/>
    <property type="match status" value="1"/>
</dbReference>
<feature type="binding site" evidence="2">
    <location>
        <begin position="13"/>
        <end position="16"/>
    </location>
    <ligand>
        <name>substrate</name>
    </ligand>
</feature>
<dbReference type="GO" id="GO:0000287">
    <property type="term" value="F:magnesium ion binding"/>
    <property type="evidence" value="ECO:0007669"/>
    <property type="project" value="UniProtKB-UniRule"/>
</dbReference>
<feature type="binding site" evidence="2">
    <location>
        <begin position="181"/>
        <end position="183"/>
    </location>
    <ligand>
        <name>substrate</name>
    </ligand>
</feature>
<organism evidence="3 4">
    <name type="scientific">Peredibacter starrii</name>
    <dbReference type="NCBI Taxonomy" id="28202"/>
    <lineage>
        <taxon>Bacteria</taxon>
        <taxon>Pseudomonadati</taxon>
        <taxon>Bdellovibrionota</taxon>
        <taxon>Bacteriovoracia</taxon>
        <taxon>Bacteriovoracales</taxon>
        <taxon>Bacteriovoracaceae</taxon>
        <taxon>Peredibacter</taxon>
    </lineage>
</organism>
<feature type="binding site" evidence="2">
    <location>
        <position position="194"/>
    </location>
    <ligand>
        <name>Mg(2+)</name>
        <dbReference type="ChEBI" id="CHEBI:18420"/>
    </ligand>
</feature>
<reference evidence="3 4" key="1">
    <citation type="submission" date="2023-11" db="EMBL/GenBank/DDBJ databases">
        <title>Peredibacter starrii A3.12.</title>
        <authorList>
            <person name="Mitchell R.J."/>
        </authorList>
    </citation>
    <scope>NUCLEOTIDE SEQUENCE [LARGE SCALE GENOMIC DNA]</scope>
    <source>
        <strain evidence="3 4">A3.12</strain>
    </source>
</reference>
<dbReference type="InterPro" id="IPR001441">
    <property type="entry name" value="UPP_synth-like"/>
</dbReference>
<dbReference type="CDD" id="cd00475">
    <property type="entry name" value="Cis_IPPS"/>
    <property type="match status" value="1"/>
</dbReference>
<evidence type="ECO:0000256" key="2">
    <source>
        <dbReference type="HAMAP-Rule" id="MF_01139"/>
    </source>
</evidence>
<dbReference type="InterPro" id="IPR036424">
    <property type="entry name" value="UPP_synth-like_sf"/>
</dbReference>
<dbReference type="GO" id="GO:0008834">
    <property type="term" value="F:ditrans,polycis-undecaprenyl-diphosphate synthase [(2E,6E)-farnesyl-diphosphate specific] activity"/>
    <property type="evidence" value="ECO:0007669"/>
    <property type="project" value="TreeGrafter"/>
</dbReference>
<evidence type="ECO:0000256" key="1">
    <source>
        <dbReference type="ARBA" id="ARBA00022679"/>
    </source>
</evidence>
<feature type="binding site" evidence="2">
    <location>
        <position position="63"/>
    </location>
    <ligand>
        <name>substrate</name>
    </ligand>
</feature>
<feature type="binding site" evidence="2">
    <location>
        <position position="17"/>
    </location>
    <ligand>
        <name>substrate</name>
    </ligand>
</feature>
<dbReference type="EMBL" id="CP139487">
    <property type="protein sequence ID" value="WPU65642.1"/>
    <property type="molecule type" value="Genomic_DNA"/>
</dbReference>
<feature type="binding site" evidence="2">
    <location>
        <position position="175"/>
    </location>
    <ligand>
        <name>substrate</name>
    </ligand>
</feature>
<dbReference type="GO" id="GO:0016094">
    <property type="term" value="P:polyprenol biosynthetic process"/>
    <property type="evidence" value="ECO:0007669"/>
    <property type="project" value="TreeGrafter"/>
</dbReference>